<dbReference type="EMBL" id="GEEE01012567">
    <property type="protein sequence ID" value="JAP50658.1"/>
    <property type="molecule type" value="Transcribed_RNA"/>
</dbReference>
<name>A0A0X3PG50_SCHSO</name>
<accession>A0A0X3PG50</accession>
<evidence type="ECO:0000313" key="1">
    <source>
        <dbReference type="EMBL" id="JAP50658.1"/>
    </source>
</evidence>
<organism evidence="1">
    <name type="scientific">Schistocephalus solidus</name>
    <name type="common">Tapeworm</name>
    <dbReference type="NCBI Taxonomy" id="70667"/>
    <lineage>
        <taxon>Eukaryota</taxon>
        <taxon>Metazoa</taxon>
        <taxon>Spiralia</taxon>
        <taxon>Lophotrochozoa</taxon>
        <taxon>Platyhelminthes</taxon>
        <taxon>Cestoda</taxon>
        <taxon>Eucestoda</taxon>
        <taxon>Diphyllobothriidea</taxon>
        <taxon>Diphyllobothriidae</taxon>
        <taxon>Schistocephalus</taxon>
    </lineage>
</organism>
<dbReference type="AlphaFoldDB" id="A0A0X3PG50"/>
<protein>
    <submittedName>
        <fullName evidence="1">Uncharacterized protein</fullName>
    </submittedName>
</protein>
<gene>
    <name evidence="1" type="ORF">TR165503</name>
</gene>
<reference evidence="1" key="1">
    <citation type="submission" date="2016-01" db="EMBL/GenBank/DDBJ databases">
        <title>Reference transcriptome for the parasite Schistocephalus solidus: insights into the molecular evolution of parasitism.</title>
        <authorList>
            <person name="Hebert F.O."/>
            <person name="Grambauer S."/>
            <person name="Barber I."/>
            <person name="Landry C.R."/>
            <person name="Aubin-Horth N."/>
        </authorList>
    </citation>
    <scope>NUCLEOTIDE SEQUENCE</scope>
</reference>
<sequence length="111" mass="11890">MTTGPGGGGGSAVDAVQVDFHYNLIDAQVTVPTKPNCGAHTVDLVEIGGRTVMSVGVSVLPIEVVVSFDVTSPRIRKSGTVNYSCEANRMKPIIQRLESLVFQPHRLKLWA</sequence>
<proteinExistence type="predicted"/>